<dbReference type="AlphaFoldDB" id="A0A7C3F0P7"/>
<dbReference type="EMBL" id="DSTX01000001">
    <property type="protein sequence ID" value="HFK19668.1"/>
    <property type="molecule type" value="Genomic_DNA"/>
</dbReference>
<dbReference type="SUPFAM" id="SSF54862">
    <property type="entry name" value="4Fe-4S ferredoxins"/>
    <property type="match status" value="1"/>
</dbReference>
<dbReference type="GO" id="GO:0046872">
    <property type="term" value="F:metal ion binding"/>
    <property type="evidence" value="ECO:0007669"/>
    <property type="project" value="UniProtKB-KW"/>
</dbReference>
<feature type="domain" description="4Fe-4S ferredoxin-type" evidence="5">
    <location>
        <begin position="66"/>
        <end position="95"/>
    </location>
</feature>
<dbReference type="Gene3D" id="3.30.70.3270">
    <property type="match status" value="1"/>
</dbReference>
<proteinExistence type="predicted"/>
<organism evidence="6">
    <name type="scientific">Candidatus Methanomethylicus mesodigestus</name>
    <dbReference type="NCBI Taxonomy" id="1867258"/>
    <lineage>
        <taxon>Archaea</taxon>
        <taxon>Thermoproteota</taxon>
        <taxon>Methanosuratincolia</taxon>
        <taxon>Candidatus Methanomethylicales</taxon>
        <taxon>Candidatus Methanomethylicaceae</taxon>
        <taxon>Candidatus Methanomethylicus</taxon>
    </lineage>
</organism>
<protein>
    <submittedName>
        <fullName evidence="6">4Fe-4S dicluster domain-containing protein</fullName>
    </submittedName>
</protein>
<keyword evidence="2" id="KW-0479">Metal-binding</keyword>
<evidence type="ECO:0000256" key="4">
    <source>
        <dbReference type="ARBA" id="ARBA00023014"/>
    </source>
</evidence>
<evidence type="ECO:0000256" key="2">
    <source>
        <dbReference type="ARBA" id="ARBA00022723"/>
    </source>
</evidence>
<dbReference type="InterPro" id="IPR010226">
    <property type="entry name" value="NADH_quinone_OxRdtase_chainI"/>
</dbReference>
<keyword evidence="4" id="KW-0411">Iron-sulfur</keyword>
<dbReference type="PROSITE" id="PS51379">
    <property type="entry name" value="4FE4S_FER_2"/>
    <property type="match status" value="2"/>
</dbReference>
<evidence type="ECO:0000256" key="1">
    <source>
        <dbReference type="ARBA" id="ARBA00022485"/>
    </source>
</evidence>
<evidence type="ECO:0000256" key="3">
    <source>
        <dbReference type="ARBA" id="ARBA00023004"/>
    </source>
</evidence>
<dbReference type="GO" id="GO:0016020">
    <property type="term" value="C:membrane"/>
    <property type="evidence" value="ECO:0007669"/>
    <property type="project" value="InterPro"/>
</dbReference>
<dbReference type="PANTHER" id="PTHR10849">
    <property type="entry name" value="NADH DEHYDROGENASE UBIQUINONE IRON-SULFUR PROTEIN 8, MITOCHONDRIAL"/>
    <property type="match status" value="1"/>
</dbReference>
<dbReference type="InterPro" id="IPR017896">
    <property type="entry name" value="4Fe4S_Fe-S-bd"/>
</dbReference>
<sequence length="120" mass="13795">MSLVREAFRQLRKKPCTLKYPVEKSAPTQGFRGLPVWDMEKCILCVLCQNACPPGAIKLVGKGQEAEIEYFLDRCIFCEECVEACPKKAISMSGEFELANFDRGKMRFRFRKERAPQKPQ</sequence>
<comment type="caution">
    <text evidence="6">The sequence shown here is derived from an EMBL/GenBank/DDBJ whole genome shotgun (WGS) entry which is preliminary data.</text>
</comment>
<evidence type="ECO:0000313" key="6">
    <source>
        <dbReference type="EMBL" id="HFK19668.1"/>
    </source>
</evidence>
<name>A0A7C3F0P7_9CREN</name>
<dbReference type="GO" id="GO:0016651">
    <property type="term" value="F:oxidoreductase activity, acting on NAD(P)H"/>
    <property type="evidence" value="ECO:0007669"/>
    <property type="project" value="InterPro"/>
</dbReference>
<dbReference type="GO" id="GO:0051539">
    <property type="term" value="F:4 iron, 4 sulfur cluster binding"/>
    <property type="evidence" value="ECO:0007669"/>
    <property type="project" value="UniProtKB-KW"/>
</dbReference>
<gene>
    <name evidence="6" type="ORF">ENS19_00090</name>
</gene>
<keyword evidence="1" id="KW-0004">4Fe-4S</keyword>
<dbReference type="PROSITE" id="PS00198">
    <property type="entry name" value="4FE4S_FER_1"/>
    <property type="match status" value="1"/>
</dbReference>
<feature type="domain" description="4Fe-4S ferredoxin-type" evidence="5">
    <location>
        <begin position="33"/>
        <end position="62"/>
    </location>
</feature>
<accession>A0A7C3F0P7</accession>
<dbReference type="InterPro" id="IPR017900">
    <property type="entry name" value="4Fe4S_Fe_S_CS"/>
</dbReference>
<dbReference type="Pfam" id="PF12838">
    <property type="entry name" value="Fer4_7"/>
    <property type="match status" value="1"/>
</dbReference>
<evidence type="ECO:0000259" key="5">
    <source>
        <dbReference type="PROSITE" id="PS51379"/>
    </source>
</evidence>
<reference evidence="6" key="1">
    <citation type="journal article" date="2020" name="mSystems">
        <title>Genome- and Community-Level Interaction Insights into Carbon Utilization and Element Cycling Functions of Hydrothermarchaeota in Hydrothermal Sediment.</title>
        <authorList>
            <person name="Zhou Z."/>
            <person name="Liu Y."/>
            <person name="Xu W."/>
            <person name="Pan J."/>
            <person name="Luo Z.H."/>
            <person name="Li M."/>
        </authorList>
    </citation>
    <scope>NUCLEOTIDE SEQUENCE [LARGE SCALE GENOMIC DNA]</scope>
    <source>
        <strain evidence="6">SpSt-468</strain>
    </source>
</reference>
<keyword evidence="3" id="KW-0408">Iron</keyword>